<dbReference type="AlphaFoldDB" id="A0A453J503"/>
<dbReference type="PANTHER" id="PTHR18868">
    <property type="entry name" value="OS07G0665300 PROTEIN-RELATED"/>
    <property type="match status" value="1"/>
</dbReference>
<reference evidence="3" key="1">
    <citation type="journal article" date="2014" name="Science">
        <title>Ancient hybridizations among the ancestral genomes of bread wheat.</title>
        <authorList>
            <consortium name="International Wheat Genome Sequencing Consortium,"/>
            <person name="Marcussen T."/>
            <person name="Sandve S.R."/>
            <person name="Heier L."/>
            <person name="Spannagl M."/>
            <person name="Pfeifer M."/>
            <person name="Jakobsen K.S."/>
            <person name="Wulff B.B."/>
            <person name="Steuernagel B."/>
            <person name="Mayer K.F."/>
            <person name="Olsen O.A."/>
        </authorList>
    </citation>
    <scope>NUCLEOTIDE SEQUENCE [LARGE SCALE GENOMIC DNA]</scope>
    <source>
        <strain evidence="3">cv. AL8/78</strain>
    </source>
</reference>
<evidence type="ECO:0000256" key="1">
    <source>
        <dbReference type="SAM" id="MobiDB-lite"/>
    </source>
</evidence>
<evidence type="ECO:0000313" key="2">
    <source>
        <dbReference type="EnsemblPlants" id="AET4Gv20793000.2"/>
    </source>
</evidence>
<dbReference type="Gene3D" id="2.40.10.120">
    <property type="match status" value="2"/>
</dbReference>
<dbReference type="PANTHER" id="PTHR18868:SF37">
    <property type="entry name" value="OS07G0665300 PROTEIN"/>
    <property type="match status" value="1"/>
</dbReference>
<reference evidence="2" key="5">
    <citation type="journal article" date="2021" name="G3 (Bethesda)">
        <title>Aegilops tauschii genome assembly Aet v5.0 features greater sequence contiguity and improved annotation.</title>
        <authorList>
            <person name="Wang L."/>
            <person name="Zhu T."/>
            <person name="Rodriguez J.C."/>
            <person name="Deal K.R."/>
            <person name="Dubcovsky J."/>
            <person name="McGuire P.E."/>
            <person name="Lux T."/>
            <person name="Spannagl M."/>
            <person name="Mayer K.F.X."/>
            <person name="Baldrich P."/>
            <person name="Meyers B.C."/>
            <person name="Huo N."/>
            <person name="Gu Y.Q."/>
            <person name="Zhou H."/>
            <person name="Devos K.M."/>
            <person name="Bennetzen J.L."/>
            <person name="Unver T."/>
            <person name="Budak H."/>
            <person name="Gulick P.J."/>
            <person name="Galiba G."/>
            <person name="Kalapos B."/>
            <person name="Nelson D.R."/>
            <person name="Li P."/>
            <person name="You F.M."/>
            <person name="Luo M.C."/>
            <person name="Dvorak J."/>
        </authorList>
    </citation>
    <scope>NUCLEOTIDE SEQUENCE [LARGE SCALE GENOMIC DNA]</scope>
    <source>
        <strain evidence="2">cv. AL8/78</strain>
    </source>
</reference>
<dbReference type="InterPro" id="IPR009003">
    <property type="entry name" value="Peptidase_S1_PA"/>
</dbReference>
<evidence type="ECO:0000313" key="3">
    <source>
        <dbReference type="Proteomes" id="UP000015105"/>
    </source>
</evidence>
<dbReference type="Gramene" id="AET4Gv20793000.2">
    <property type="protein sequence ID" value="AET4Gv20793000.2"/>
    <property type="gene ID" value="AET4Gv20793000"/>
</dbReference>
<dbReference type="EnsemblPlants" id="AET4Gv20793000.2">
    <property type="protein sequence ID" value="AET4Gv20793000.2"/>
    <property type="gene ID" value="AET4Gv20793000"/>
</dbReference>
<dbReference type="SUPFAM" id="SSF50494">
    <property type="entry name" value="Trypsin-like serine proteases"/>
    <property type="match status" value="2"/>
</dbReference>
<proteinExistence type="predicted"/>
<dbReference type="Pfam" id="PF13365">
    <property type="entry name" value="Trypsin_2"/>
    <property type="match status" value="1"/>
</dbReference>
<name>A0A453J503_AEGTS</name>
<reference evidence="3" key="2">
    <citation type="journal article" date="2017" name="Nat. Plants">
        <title>The Aegilops tauschii genome reveals multiple impacts of transposons.</title>
        <authorList>
            <person name="Zhao G."/>
            <person name="Zou C."/>
            <person name="Li K."/>
            <person name="Wang K."/>
            <person name="Li T."/>
            <person name="Gao L."/>
            <person name="Zhang X."/>
            <person name="Wang H."/>
            <person name="Yang Z."/>
            <person name="Liu X."/>
            <person name="Jiang W."/>
            <person name="Mao L."/>
            <person name="Kong X."/>
            <person name="Jiao Y."/>
            <person name="Jia J."/>
        </authorList>
    </citation>
    <scope>NUCLEOTIDE SEQUENCE [LARGE SCALE GENOMIC DNA]</scope>
    <source>
        <strain evidence="3">cv. AL8/78</strain>
    </source>
</reference>
<keyword evidence="3" id="KW-1185">Reference proteome</keyword>
<organism evidence="2 3">
    <name type="scientific">Aegilops tauschii subsp. strangulata</name>
    <name type="common">Goatgrass</name>
    <dbReference type="NCBI Taxonomy" id="200361"/>
    <lineage>
        <taxon>Eukaryota</taxon>
        <taxon>Viridiplantae</taxon>
        <taxon>Streptophyta</taxon>
        <taxon>Embryophyta</taxon>
        <taxon>Tracheophyta</taxon>
        <taxon>Spermatophyta</taxon>
        <taxon>Magnoliopsida</taxon>
        <taxon>Liliopsida</taxon>
        <taxon>Poales</taxon>
        <taxon>Poaceae</taxon>
        <taxon>BOP clade</taxon>
        <taxon>Pooideae</taxon>
        <taxon>Triticodae</taxon>
        <taxon>Triticeae</taxon>
        <taxon>Triticinae</taxon>
        <taxon>Aegilops</taxon>
    </lineage>
</organism>
<accession>A0A453J503</accession>
<feature type="region of interest" description="Disordered" evidence="1">
    <location>
        <begin position="26"/>
        <end position="68"/>
    </location>
</feature>
<dbReference type="Proteomes" id="UP000015105">
    <property type="component" value="Chromosome 4D"/>
</dbReference>
<reference evidence="2" key="4">
    <citation type="submission" date="2019-03" db="UniProtKB">
        <authorList>
            <consortium name="EnsemblPlants"/>
        </authorList>
    </citation>
    <scope>IDENTIFICATION</scope>
</reference>
<protein>
    <submittedName>
        <fullName evidence="2">Uncharacterized protein</fullName>
    </submittedName>
</protein>
<reference evidence="2" key="3">
    <citation type="journal article" date="2017" name="Nature">
        <title>Genome sequence of the progenitor of the wheat D genome Aegilops tauschii.</title>
        <authorList>
            <person name="Luo M.C."/>
            <person name="Gu Y.Q."/>
            <person name="Puiu D."/>
            <person name="Wang H."/>
            <person name="Twardziok S.O."/>
            <person name="Deal K.R."/>
            <person name="Huo N."/>
            <person name="Zhu T."/>
            <person name="Wang L."/>
            <person name="Wang Y."/>
            <person name="McGuire P.E."/>
            <person name="Liu S."/>
            <person name="Long H."/>
            <person name="Ramasamy R.K."/>
            <person name="Rodriguez J.C."/>
            <person name="Van S.L."/>
            <person name="Yuan L."/>
            <person name="Wang Z."/>
            <person name="Xia Z."/>
            <person name="Xiao L."/>
            <person name="Anderson O.D."/>
            <person name="Ouyang S."/>
            <person name="Liang Y."/>
            <person name="Zimin A.V."/>
            <person name="Pertea G."/>
            <person name="Qi P."/>
            <person name="Bennetzen J.L."/>
            <person name="Dai X."/>
            <person name="Dawson M.W."/>
            <person name="Muller H.G."/>
            <person name="Kugler K."/>
            <person name="Rivarola-Duarte L."/>
            <person name="Spannagl M."/>
            <person name="Mayer K.F.X."/>
            <person name="Lu F.H."/>
            <person name="Bevan M.W."/>
            <person name="Leroy P."/>
            <person name="Li P."/>
            <person name="You F.M."/>
            <person name="Sun Q."/>
            <person name="Liu Z."/>
            <person name="Lyons E."/>
            <person name="Wicker T."/>
            <person name="Salzberg S.L."/>
            <person name="Devos K.M."/>
            <person name="Dvorak J."/>
        </authorList>
    </citation>
    <scope>NUCLEOTIDE SEQUENCE [LARGE SCALE GENOMIC DNA]</scope>
    <source>
        <strain evidence="2">cv. AL8/78</strain>
    </source>
</reference>
<sequence length="599" mass="65794">SISTPILSSPLPLLLLYGTFMRAPRPDPAHRRSSTSAADGAHAAHPCRPMPAATGGQPAGERVGKMQKTMQKRRAMDIGCFNKKQIASQTKLMQLITFEDGFGKLAKSCGSSSSELTEQIESELSETVVSLASFVGDTVLFECTGIFIDNLCADATSILTSPNIVGSSDYEFTDNLTIKVRLPSNQVVIGWLHHCDFKYDLAVVNIKRVGGFQEARLSSSYVMQFESNSKLVAVGRCFDSGMLKSTNGIVIGSASDGLCELMLSTYEMNTAWIGCPLVDFDGNFVGMNLQIGKRTTFAPVNKILECLEYFGVGSNQVLVGIKEASTTKAQNAGTPKDGMHEINSFEEEFEDNIWSTLSEDVASTMAGCVVSLASFNGKTKCFACTGLIIDCNPVRILTSASLVKISGDENKIDDNLQIEVYLNNTEQVTGTLRHYDLCYNVAVVEIMGSCGSTAVGLRRHISFTPNIEVLAVGRLIEHRKLMASRGVLIDRKGKLACEELRISTCKITKAGIGGPLIDAQGNFVGMNFFHDEETPYLPREKIQEVVRRFDEERANDGWPEPRHRYFIPTWYPVPFGLFPDSDVYVDSLDDLYSKFAWHQ</sequence>